<name>A0A2P2KVU9_RHIMU</name>
<evidence type="ECO:0000313" key="1">
    <source>
        <dbReference type="EMBL" id="MBX09841.1"/>
    </source>
</evidence>
<accession>A0A2P2KVU9</accession>
<protein>
    <submittedName>
        <fullName evidence="1">Uncharacterized protein</fullName>
    </submittedName>
</protein>
<proteinExistence type="predicted"/>
<reference evidence="1" key="1">
    <citation type="submission" date="2018-02" db="EMBL/GenBank/DDBJ databases">
        <title>Rhizophora mucronata_Transcriptome.</title>
        <authorList>
            <person name="Meera S.P."/>
            <person name="Sreeshan A."/>
            <person name="Augustine A."/>
        </authorList>
    </citation>
    <scope>NUCLEOTIDE SEQUENCE</scope>
    <source>
        <tissue evidence="1">Leaf</tissue>
    </source>
</reference>
<dbReference type="AlphaFoldDB" id="A0A2P2KVU9"/>
<organism evidence="1">
    <name type="scientific">Rhizophora mucronata</name>
    <name type="common">Asiatic mangrove</name>
    <dbReference type="NCBI Taxonomy" id="61149"/>
    <lineage>
        <taxon>Eukaryota</taxon>
        <taxon>Viridiplantae</taxon>
        <taxon>Streptophyta</taxon>
        <taxon>Embryophyta</taxon>
        <taxon>Tracheophyta</taxon>
        <taxon>Spermatophyta</taxon>
        <taxon>Magnoliopsida</taxon>
        <taxon>eudicotyledons</taxon>
        <taxon>Gunneridae</taxon>
        <taxon>Pentapetalae</taxon>
        <taxon>rosids</taxon>
        <taxon>fabids</taxon>
        <taxon>Malpighiales</taxon>
        <taxon>Rhizophoraceae</taxon>
        <taxon>Rhizophora</taxon>
    </lineage>
</organism>
<dbReference type="EMBL" id="GGEC01029357">
    <property type="protein sequence ID" value="MBX09841.1"/>
    <property type="molecule type" value="Transcribed_RNA"/>
</dbReference>
<sequence>MFFLLDKFRCLPFALKRKQKFLCIKQDSASDSNNSRSLLT</sequence>